<dbReference type="SUPFAM" id="SSF82771">
    <property type="entry name" value="GIY-YIG endonuclease"/>
    <property type="match status" value="1"/>
</dbReference>
<dbReference type="EMBL" id="PP885733">
    <property type="protein sequence ID" value="XCN28262.1"/>
    <property type="molecule type" value="Genomic_DNA"/>
</dbReference>
<reference evidence="4" key="1">
    <citation type="submission" date="2024-06" db="EMBL/GenBank/DDBJ databases">
        <authorList>
            <person name="Gannavaram S."/>
            <person name="Nemani S."/>
            <person name="Datta M."/>
            <person name="Picchiottino A."/>
            <person name="Mereddy A."/>
            <person name="Gannavaram N."/>
            <person name="Honeycutt C."/>
            <person name="Tran D."/>
            <person name="Choi K."/>
            <person name="Srinivasan K."/>
            <person name="Johnson A."/>
        </authorList>
    </citation>
    <scope>NUCLEOTIDE SEQUENCE</scope>
</reference>
<accession>A0AAU8KXR1</accession>
<sequence length="255" mass="29023">MKIADKNKFTFTTIEALGWYVYLLKDPRNGEVFYVGKGCANRVFAHVTESINSPRATDKLDRIREIKDAGYEVTHVIHRHGMTEESAFEVEASLIDLFPNLTNAVLGNGAGRGPKTIKQINEMYDPEIAVFGDLKVLMIKINNSYGKINTMDATCFSWKLSAKKLMEADVVLGVTNGVVRCVLEPKGWHFSDPVKDKEMWDHYDFFGLGEDRKQIKRKVIEAIPAWGPYQERFLGKAIPEQYSMKGSQQALRYNY</sequence>
<name>A0AAU8KXR1_9CAUD</name>
<dbReference type="CDD" id="cd10440">
    <property type="entry name" value="GIY-YIG_COG3680"/>
    <property type="match status" value="1"/>
</dbReference>
<dbReference type="InterPro" id="IPR035901">
    <property type="entry name" value="GIY-YIG_endonuc_sf"/>
</dbReference>
<dbReference type="Pfam" id="PF22945">
    <property type="entry name" value="LEM-3_GIY-YIG"/>
    <property type="match status" value="1"/>
</dbReference>
<evidence type="ECO:0000259" key="3">
    <source>
        <dbReference type="PROSITE" id="PS50164"/>
    </source>
</evidence>
<protein>
    <recommendedName>
        <fullName evidence="3">GIY-YIG domain-containing protein</fullName>
    </recommendedName>
</protein>
<evidence type="ECO:0000313" key="4">
    <source>
        <dbReference type="EMBL" id="XCN28262.1"/>
    </source>
</evidence>
<feature type="domain" description="GIY-YIG" evidence="3">
    <location>
        <begin position="17"/>
        <end position="104"/>
    </location>
</feature>
<comment type="cofactor">
    <cofactor evidence="1">
        <name>Mg(2+)</name>
        <dbReference type="ChEBI" id="CHEBI:18420"/>
    </cofactor>
</comment>
<evidence type="ECO:0000256" key="2">
    <source>
        <dbReference type="ARBA" id="ARBA00022842"/>
    </source>
</evidence>
<keyword evidence="2" id="KW-0460">Magnesium</keyword>
<dbReference type="InterPro" id="IPR000305">
    <property type="entry name" value="GIY-YIG_endonuc"/>
</dbReference>
<proteinExistence type="predicted"/>
<organism evidence="4">
    <name type="scientific">Pantoea phage Survivor</name>
    <dbReference type="NCBI Taxonomy" id="3232176"/>
    <lineage>
        <taxon>Viruses</taxon>
        <taxon>Duplodnaviria</taxon>
        <taxon>Heunggongvirae</taxon>
        <taxon>Uroviricota</taxon>
        <taxon>Caudoviricetes</taxon>
    </lineage>
</organism>
<evidence type="ECO:0000256" key="1">
    <source>
        <dbReference type="ARBA" id="ARBA00001946"/>
    </source>
</evidence>
<dbReference type="PROSITE" id="PS50164">
    <property type="entry name" value="GIY_YIG"/>
    <property type="match status" value="1"/>
</dbReference>